<protein>
    <submittedName>
        <fullName evidence="2">Uncharacterized protein</fullName>
    </submittedName>
</protein>
<gene>
    <name evidence="3" type="ORF">ENU12_03595</name>
    <name evidence="2" type="ORF">JM64_07580</name>
</gene>
<keyword evidence="1" id="KW-0812">Transmembrane</keyword>
<keyword evidence="1" id="KW-1133">Transmembrane helix</keyword>
<dbReference type="Proteomes" id="UP000077096">
    <property type="component" value="Chromosome"/>
</dbReference>
<reference evidence="2 4" key="1">
    <citation type="submission" date="2014-08" db="EMBL/GenBank/DDBJ databases">
        <title>Fervidobacterium pennivorans DYC genome.</title>
        <authorList>
            <person name="Wushke S."/>
        </authorList>
    </citation>
    <scope>NUCLEOTIDE SEQUENCE [LARGE SCALE GENOMIC DNA]</scope>
    <source>
        <strain evidence="2 4">DYC</strain>
    </source>
</reference>
<dbReference type="EMBL" id="CP011393">
    <property type="protein sequence ID" value="ANE41827.1"/>
    <property type="molecule type" value="Genomic_DNA"/>
</dbReference>
<dbReference type="AlphaFoldDB" id="A0A172T4D0"/>
<reference evidence="3" key="2">
    <citation type="journal article" date="2020" name="mSystems">
        <title>Genome- and Community-Level Interaction Insights into Carbon Utilization and Element Cycling Functions of Hydrothermarchaeota in Hydrothermal Sediment.</title>
        <authorList>
            <person name="Zhou Z."/>
            <person name="Liu Y."/>
            <person name="Xu W."/>
            <person name="Pan J."/>
            <person name="Luo Z.H."/>
            <person name="Li M."/>
        </authorList>
    </citation>
    <scope>NUCLEOTIDE SEQUENCE [LARGE SCALE GENOMIC DNA]</scope>
    <source>
        <strain evidence="3">SpSt-640</strain>
    </source>
</reference>
<evidence type="ECO:0000313" key="3">
    <source>
        <dbReference type="EMBL" id="HGQ76999.1"/>
    </source>
</evidence>
<organism evidence="2 4">
    <name type="scientific">Fervidobacterium pennivorans</name>
    <dbReference type="NCBI Taxonomy" id="93466"/>
    <lineage>
        <taxon>Bacteria</taxon>
        <taxon>Thermotogati</taxon>
        <taxon>Thermotogota</taxon>
        <taxon>Thermotogae</taxon>
        <taxon>Thermotogales</taxon>
        <taxon>Fervidobacteriaceae</taxon>
        <taxon>Fervidobacterium</taxon>
    </lineage>
</organism>
<feature type="transmembrane region" description="Helical" evidence="1">
    <location>
        <begin position="26"/>
        <end position="46"/>
    </location>
</feature>
<dbReference type="PATRIC" id="fig|93466.3.peg.1600"/>
<evidence type="ECO:0000313" key="4">
    <source>
        <dbReference type="Proteomes" id="UP000077096"/>
    </source>
</evidence>
<name>A0A172T4D0_FERPE</name>
<evidence type="ECO:0000256" key="1">
    <source>
        <dbReference type="SAM" id="Phobius"/>
    </source>
</evidence>
<dbReference type="OrthoDB" id="46992at2"/>
<accession>A0A172T4D0</accession>
<evidence type="ECO:0000313" key="2">
    <source>
        <dbReference type="EMBL" id="ANE41827.1"/>
    </source>
</evidence>
<dbReference type="EMBL" id="DTBH01000080">
    <property type="protein sequence ID" value="HGQ76999.1"/>
    <property type="molecule type" value="Genomic_DNA"/>
</dbReference>
<dbReference type="KEGG" id="fng:JM64_07580"/>
<keyword evidence="1" id="KW-0472">Membrane</keyword>
<proteinExistence type="predicted"/>
<sequence>MTLVRSKRREVALEGLQEQHKTFSRVLKYIFAFSLFTGLILGAYHLNLRTAEMLRQVEMYRESLSNLRQHNEVLDVQIAKLVLGRDVIN</sequence>